<dbReference type="PANTHER" id="PTHR23290">
    <property type="entry name" value="RRNA N6-ADENOSINE-METHYLTRANSFERASE METTL5"/>
    <property type="match status" value="1"/>
</dbReference>
<dbReference type="PROSITE" id="PS00092">
    <property type="entry name" value="N6_MTASE"/>
    <property type="match status" value="1"/>
</dbReference>
<dbReference type="GO" id="GO:0008988">
    <property type="term" value="F:rRNA (adenine-N6-)-methyltransferase activity"/>
    <property type="evidence" value="ECO:0007669"/>
    <property type="project" value="TreeGrafter"/>
</dbReference>
<name>A0A015LTX0_RHIIW</name>
<dbReference type="InterPro" id="IPR029063">
    <property type="entry name" value="SAM-dependent_MTases_sf"/>
</dbReference>
<dbReference type="CDD" id="cd02440">
    <property type="entry name" value="AdoMet_MTases"/>
    <property type="match status" value="1"/>
</dbReference>
<dbReference type="Pfam" id="PF05175">
    <property type="entry name" value="MTS"/>
    <property type="match status" value="1"/>
</dbReference>
<dbReference type="SUPFAM" id="SSF53335">
    <property type="entry name" value="S-adenosyl-L-methionine-dependent methyltransferases"/>
    <property type="match status" value="1"/>
</dbReference>
<protein>
    <recommendedName>
        <fullName evidence="2">Methyltransferase-like protein 5</fullName>
    </recommendedName>
</protein>
<dbReference type="OrthoDB" id="7848332at2759"/>
<evidence type="ECO:0000313" key="5">
    <source>
        <dbReference type="Proteomes" id="UP000022910"/>
    </source>
</evidence>
<dbReference type="Proteomes" id="UP000022910">
    <property type="component" value="Unassembled WGS sequence"/>
</dbReference>
<dbReference type="InterPro" id="IPR007848">
    <property type="entry name" value="Small_mtfrase_dom"/>
</dbReference>
<feature type="domain" description="Methyltransferase small" evidence="3">
    <location>
        <begin position="48"/>
        <end position="136"/>
    </location>
</feature>
<dbReference type="SMR" id="A0A015LTX0"/>
<keyword evidence="5" id="KW-1185">Reference proteome</keyword>
<evidence type="ECO:0000313" key="4">
    <source>
        <dbReference type="EMBL" id="EXX76111.1"/>
    </source>
</evidence>
<gene>
    <name evidence="4" type="ORF">RirG_036020</name>
</gene>
<proteinExistence type="inferred from homology"/>
<sequence length="209" mass="23681">MRLKNLESELQVVAGFDKPKIQLEQYCTTPHLAARMLYTAHTVYDDIESKVIADFGCGCGILSIAANLLDSNYNLALDIDNDALQIAKENCSEFEVDVEFILADLISTSTDHLQNKVDTIVMNPPFGTKNNEGIDIIFLKKAIEIATTSVYSLHKSSTREYIREKAKNWGVECEVLAEMKFDIPMMYKIHKKKSVDIEVDFIRFAKKSF</sequence>
<evidence type="ECO:0000256" key="2">
    <source>
        <dbReference type="ARBA" id="ARBA00041374"/>
    </source>
</evidence>
<dbReference type="EMBL" id="JEMT01012317">
    <property type="protein sequence ID" value="EXX76111.1"/>
    <property type="molecule type" value="Genomic_DNA"/>
</dbReference>
<organism evidence="4 5">
    <name type="scientific">Rhizophagus irregularis (strain DAOM 197198w)</name>
    <name type="common">Glomus intraradices</name>
    <dbReference type="NCBI Taxonomy" id="1432141"/>
    <lineage>
        <taxon>Eukaryota</taxon>
        <taxon>Fungi</taxon>
        <taxon>Fungi incertae sedis</taxon>
        <taxon>Mucoromycota</taxon>
        <taxon>Glomeromycotina</taxon>
        <taxon>Glomeromycetes</taxon>
        <taxon>Glomerales</taxon>
        <taxon>Glomeraceae</taxon>
        <taxon>Rhizophagus</taxon>
    </lineage>
</organism>
<evidence type="ECO:0000259" key="3">
    <source>
        <dbReference type="Pfam" id="PF05175"/>
    </source>
</evidence>
<dbReference type="GO" id="GO:0003676">
    <property type="term" value="F:nucleic acid binding"/>
    <property type="evidence" value="ECO:0007669"/>
    <property type="project" value="InterPro"/>
</dbReference>
<dbReference type="AlphaFoldDB" id="A0A015LTX0"/>
<dbReference type="PANTHER" id="PTHR23290:SF0">
    <property type="entry name" value="RRNA N6-ADENOSINE-METHYLTRANSFERASE METTL5"/>
    <property type="match status" value="1"/>
</dbReference>
<comment type="similarity">
    <text evidence="1">Belongs to the methyltransferase superfamily. PrmA family.</text>
</comment>
<dbReference type="HOGENOM" id="CLU_074702_1_1_1"/>
<accession>A0A015LTX0</accession>
<dbReference type="STRING" id="1432141.A0A015LTX0"/>
<dbReference type="InterPro" id="IPR051720">
    <property type="entry name" value="rRNA_MeTrfase/Polyamine_Synth"/>
</dbReference>
<dbReference type="Gene3D" id="3.40.50.150">
    <property type="entry name" value="Vaccinia Virus protein VP39"/>
    <property type="match status" value="1"/>
</dbReference>
<dbReference type="OMA" id="DVVYSIH"/>
<comment type="caution">
    <text evidence="4">The sequence shown here is derived from an EMBL/GenBank/DDBJ whole genome shotgun (WGS) entry which is preliminary data.</text>
</comment>
<reference evidence="4 5" key="1">
    <citation type="submission" date="2014-02" db="EMBL/GenBank/DDBJ databases">
        <title>Single nucleus genome sequencing reveals high similarity among nuclei of an endomycorrhizal fungus.</title>
        <authorList>
            <person name="Lin K."/>
            <person name="Geurts R."/>
            <person name="Zhang Z."/>
            <person name="Limpens E."/>
            <person name="Saunders D.G."/>
            <person name="Mu D."/>
            <person name="Pang E."/>
            <person name="Cao H."/>
            <person name="Cha H."/>
            <person name="Lin T."/>
            <person name="Zhou Q."/>
            <person name="Shang Y."/>
            <person name="Li Y."/>
            <person name="Ivanov S."/>
            <person name="Sharma T."/>
            <person name="Velzen R.V."/>
            <person name="Ruijter N.D."/>
            <person name="Aanen D.K."/>
            <person name="Win J."/>
            <person name="Kamoun S."/>
            <person name="Bisseling T."/>
            <person name="Huang S."/>
        </authorList>
    </citation>
    <scope>NUCLEOTIDE SEQUENCE [LARGE SCALE GENOMIC DNA]</scope>
    <source>
        <strain evidence="5">DAOM197198w</strain>
    </source>
</reference>
<dbReference type="InterPro" id="IPR002052">
    <property type="entry name" value="DNA_methylase_N6_adenine_CS"/>
</dbReference>
<evidence type="ECO:0000256" key="1">
    <source>
        <dbReference type="ARBA" id="ARBA00009741"/>
    </source>
</evidence>